<feature type="domain" description="Saccharopine dehydrogenase NADP binding" evidence="1">
    <location>
        <begin position="5"/>
        <end position="119"/>
    </location>
</feature>
<gene>
    <name evidence="2" type="ORF">FRE64_07325</name>
</gene>
<dbReference type="Gene3D" id="3.40.50.720">
    <property type="entry name" value="NAD(P)-binding Rossmann-like Domain"/>
    <property type="match status" value="1"/>
</dbReference>
<dbReference type="InterPro" id="IPR036291">
    <property type="entry name" value="NAD(P)-bd_dom_sf"/>
</dbReference>
<proteinExistence type="predicted"/>
<dbReference type="EMBL" id="CP042326">
    <property type="protein sequence ID" value="QDZ39767.1"/>
    <property type="molecule type" value="Genomic_DNA"/>
</dbReference>
<name>A0A5B8NLG6_9CHRO</name>
<dbReference type="RefSeq" id="WP_146295364.1">
    <property type="nucleotide sequence ID" value="NZ_CP042326.1"/>
</dbReference>
<dbReference type="Gene3D" id="3.30.360.10">
    <property type="entry name" value="Dihydrodipicolinate Reductase, domain 2"/>
    <property type="match status" value="1"/>
</dbReference>
<reference evidence="2" key="1">
    <citation type="submission" date="2019-08" db="EMBL/GenBank/DDBJ databases">
        <title>Carotenoids and Carotenoid Binding Proteins in the Halophilic Cyanobacterium Euhalothece sp. ZM00.</title>
        <authorList>
            <person name="Cho S.M."/>
            <person name="Song J.Y."/>
            <person name="Park Y.-I."/>
        </authorList>
    </citation>
    <scope>NUCLEOTIDE SEQUENCE [LARGE SCALE GENOMIC DNA]</scope>
    <source>
        <strain evidence="2">Z-M001</strain>
    </source>
</reference>
<sequence>MSQNVLVIGGTGNIGQCIAKDIVQCTDAKVTVTGRNSSYKGNFPFLPLNLTQKETITDLIADYDLVVHSAGPFHDRDGRVLKSCIEAGVNYVDVSDHRSFHFQVTPYHEQAQASGITAILHTGVFPGISNLMAKQGVESLDRAQSLFLYYLVGGSGGAGLTVMRTTFLGLKSPFSAWIDGKWQQVSPYSDRETVTFPNYGKGGVYWFDVAETYTLADTFPVETVVTKFGSIPDFYNHLTWLTAHQFPKSMLENPISLEFLSKVSFAMARLTDTWSGVGIAVCVEVKGEKDGKAENLSLQLYHDHTAIAAGRGAGSIAQLLLNQEIDQPGVWSVEQAVPISLFQKTMEQRGITINLQQRG</sequence>
<dbReference type="SUPFAM" id="SSF51735">
    <property type="entry name" value="NAD(P)-binding Rossmann-fold domains"/>
    <property type="match status" value="1"/>
</dbReference>
<protein>
    <submittedName>
        <fullName evidence="2">Saccharopine dehydrogenase</fullName>
    </submittedName>
</protein>
<accession>A0A5B8NLG6</accession>
<organism evidence="2 3">
    <name type="scientific">Euhalothece natronophila Z-M001</name>
    <dbReference type="NCBI Taxonomy" id="522448"/>
    <lineage>
        <taxon>Bacteria</taxon>
        <taxon>Bacillati</taxon>
        <taxon>Cyanobacteriota</taxon>
        <taxon>Cyanophyceae</taxon>
        <taxon>Oscillatoriophycideae</taxon>
        <taxon>Chroococcales</taxon>
        <taxon>Halothecacae</taxon>
        <taxon>Halothece cluster</taxon>
        <taxon>Euhalothece</taxon>
    </lineage>
</organism>
<evidence type="ECO:0000313" key="3">
    <source>
        <dbReference type="Proteomes" id="UP000318453"/>
    </source>
</evidence>
<dbReference type="Pfam" id="PF03435">
    <property type="entry name" value="Sacchrp_dh_NADP"/>
    <property type="match status" value="1"/>
</dbReference>
<evidence type="ECO:0000313" key="2">
    <source>
        <dbReference type="EMBL" id="QDZ39767.1"/>
    </source>
</evidence>
<dbReference type="AlphaFoldDB" id="A0A5B8NLG6"/>
<dbReference type="Proteomes" id="UP000318453">
    <property type="component" value="Chromosome"/>
</dbReference>
<keyword evidence="3" id="KW-1185">Reference proteome</keyword>
<dbReference type="KEGG" id="enn:FRE64_07325"/>
<evidence type="ECO:0000259" key="1">
    <source>
        <dbReference type="Pfam" id="PF03435"/>
    </source>
</evidence>
<dbReference type="OrthoDB" id="528778at2"/>
<dbReference type="InterPro" id="IPR005097">
    <property type="entry name" value="Sacchrp_dh_NADP-bd"/>
</dbReference>
<dbReference type="PANTHER" id="PTHR43796:SF2">
    <property type="entry name" value="CARBOXYNORSPERMIDINE SYNTHASE"/>
    <property type="match status" value="1"/>
</dbReference>
<dbReference type="PANTHER" id="PTHR43796">
    <property type="entry name" value="CARBOXYNORSPERMIDINE SYNTHASE"/>
    <property type="match status" value="1"/>
</dbReference>